<protein>
    <submittedName>
        <fullName evidence="1">Uncharacterized protein</fullName>
    </submittedName>
</protein>
<evidence type="ECO:0000313" key="1">
    <source>
        <dbReference type="EMBL" id="CAF1385057.1"/>
    </source>
</evidence>
<proteinExistence type="predicted"/>
<organism evidence="1 2">
    <name type="scientific">Rotaria sordida</name>
    <dbReference type="NCBI Taxonomy" id="392033"/>
    <lineage>
        <taxon>Eukaryota</taxon>
        <taxon>Metazoa</taxon>
        <taxon>Spiralia</taxon>
        <taxon>Gnathifera</taxon>
        <taxon>Rotifera</taxon>
        <taxon>Eurotatoria</taxon>
        <taxon>Bdelloidea</taxon>
        <taxon>Philodinida</taxon>
        <taxon>Philodinidae</taxon>
        <taxon>Rotaria</taxon>
    </lineage>
</organism>
<name>A0A815JPP6_9BILA</name>
<evidence type="ECO:0000313" key="2">
    <source>
        <dbReference type="Proteomes" id="UP000663882"/>
    </source>
</evidence>
<dbReference type="AlphaFoldDB" id="A0A815JPP6"/>
<dbReference type="EMBL" id="CAJNOO010004547">
    <property type="protein sequence ID" value="CAF1385057.1"/>
    <property type="molecule type" value="Genomic_DNA"/>
</dbReference>
<dbReference type="Proteomes" id="UP000663882">
    <property type="component" value="Unassembled WGS sequence"/>
</dbReference>
<comment type="caution">
    <text evidence="1">The sequence shown here is derived from an EMBL/GenBank/DDBJ whole genome shotgun (WGS) entry which is preliminary data.</text>
</comment>
<reference evidence="1" key="1">
    <citation type="submission" date="2021-02" db="EMBL/GenBank/DDBJ databases">
        <authorList>
            <person name="Nowell W R."/>
        </authorList>
    </citation>
    <scope>NUCLEOTIDE SEQUENCE</scope>
</reference>
<gene>
    <name evidence="1" type="ORF">RFH988_LOCUS34054</name>
</gene>
<accession>A0A815JPP6</accession>
<sequence>MMTSKINLFINNNLVETTQLKPTSILTTSMVATTQSQQTSILTTTIDEIGSTTISTTIDSSSIAISLNQTGKSSSKFLSS</sequence>